<name>A0A6J4N325_9CYAN</name>
<proteinExistence type="predicted"/>
<protein>
    <submittedName>
        <fullName evidence="2">Uncharacterized protein</fullName>
    </submittedName>
</protein>
<feature type="region of interest" description="Disordered" evidence="1">
    <location>
        <begin position="1"/>
        <end position="22"/>
    </location>
</feature>
<evidence type="ECO:0000313" key="2">
    <source>
        <dbReference type="EMBL" id="CAA9372785.1"/>
    </source>
</evidence>
<dbReference type="EMBL" id="CADCTY010001490">
    <property type="protein sequence ID" value="CAA9372785.1"/>
    <property type="molecule type" value="Genomic_DNA"/>
</dbReference>
<sequence length="109" mass="12409">MRTYSASTNRPAPLRSVAKSESSAINRREAIERLRDALGADWKPRNEDLKIGSELLTTALGPGWSISELRNIIRNETLRQGTHWFKRGARYSVDVVAIAMWHFNQEEQG</sequence>
<organism evidence="2">
    <name type="scientific">uncultured Leptolyngbya sp</name>
    <dbReference type="NCBI Taxonomy" id="332963"/>
    <lineage>
        <taxon>Bacteria</taxon>
        <taxon>Bacillati</taxon>
        <taxon>Cyanobacteriota</taxon>
        <taxon>Cyanophyceae</taxon>
        <taxon>Leptolyngbyales</taxon>
        <taxon>Leptolyngbyaceae</taxon>
        <taxon>Leptolyngbya group</taxon>
        <taxon>Leptolyngbya</taxon>
        <taxon>environmental samples</taxon>
    </lineage>
</organism>
<dbReference type="AlphaFoldDB" id="A0A6J4N325"/>
<accession>A0A6J4N325</accession>
<feature type="compositionally biased region" description="Polar residues" evidence="1">
    <location>
        <begin position="1"/>
        <end position="10"/>
    </location>
</feature>
<reference evidence="2" key="1">
    <citation type="submission" date="2020-02" db="EMBL/GenBank/DDBJ databases">
        <authorList>
            <person name="Meier V. D."/>
        </authorList>
    </citation>
    <scope>NUCLEOTIDE SEQUENCE</scope>
    <source>
        <strain evidence="2">AVDCRST_MAG94</strain>
    </source>
</reference>
<evidence type="ECO:0000256" key="1">
    <source>
        <dbReference type="SAM" id="MobiDB-lite"/>
    </source>
</evidence>
<gene>
    <name evidence="2" type="ORF">AVDCRST_MAG94-4293</name>
</gene>